<dbReference type="AlphaFoldDB" id="A0A382Y5P3"/>
<dbReference type="EMBL" id="UINC01172642">
    <property type="protein sequence ID" value="SVD77818.1"/>
    <property type="molecule type" value="Genomic_DNA"/>
</dbReference>
<proteinExistence type="predicted"/>
<organism evidence="1">
    <name type="scientific">marine metagenome</name>
    <dbReference type="NCBI Taxonomy" id="408172"/>
    <lineage>
        <taxon>unclassified sequences</taxon>
        <taxon>metagenomes</taxon>
        <taxon>ecological metagenomes</taxon>
    </lineage>
</organism>
<sequence>MSEHGHDGHHTIFGFDRYNFNF</sequence>
<evidence type="ECO:0000313" key="1">
    <source>
        <dbReference type="EMBL" id="SVD77818.1"/>
    </source>
</evidence>
<feature type="non-terminal residue" evidence="1">
    <location>
        <position position="22"/>
    </location>
</feature>
<accession>A0A382Y5P3</accession>
<reference evidence="1" key="1">
    <citation type="submission" date="2018-05" db="EMBL/GenBank/DDBJ databases">
        <authorList>
            <person name="Lanie J.A."/>
            <person name="Ng W.-L."/>
            <person name="Kazmierczak K.M."/>
            <person name="Andrzejewski T.M."/>
            <person name="Davidsen T.M."/>
            <person name="Wayne K.J."/>
            <person name="Tettelin H."/>
            <person name="Glass J.I."/>
            <person name="Rusch D."/>
            <person name="Podicherti R."/>
            <person name="Tsui H.-C.T."/>
            <person name="Winkler M.E."/>
        </authorList>
    </citation>
    <scope>NUCLEOTIDE SEQUENCE</scope>
</reference>
<gene>
    <name evidence="1" type="ORF">METZ01_LOCUS430672</name>
</gene>
<name>A0A382Y5P3_9ZZZZ</name>
<protein>
    <submittedName>
        <fullName evidence="1">Uncharacterized protein</fullName>
    </submittedName>
</protein>